<dbReference type="SUPFAM" id="SSF48208">
    <property type="entry name" value="Six-hairpin glycosidases"/>
    <property type="match status" value="1"/>
</dbReference>
<evidence type="ECO:0000256" key="1">
    <source>
        <dbReference type="SAM" id="Phobius"/>
    </source>
</evidence>
<sequence length="926" mass="103142">MRPGPVLILLLVVLSTAAPLADAGVQDWVTPGLVLDASPHLWLRMADTLVQRLYDPGLNLFRETWGTPEGRCWYWNTEQGEAAQIAVYLNDSTLLSSLLAAYKQYLIYESQSGQVYLFSRYTPCSTIRQLSLDPQNFSLGNLIVNIGGDLAGTRTDVPDYHRVVALSLDIYKDPTNIYEQDKAWPNMWYTANLKSHEVWYLAPGDTTDYKGIWDTSDGSLGTGSITSYSVRVEQATDPTTNTTYDVGVAERTMEDANLSYTQRFVLEPRKPYVKVELTVTNKSQVDTLSNVRVTLAFDNLDWWLYKYVYIPGVGLIDASTSGTQINTGEKEYHLARTWEGFWQPVTDSSGRAWWPSIIYADRPLGMNRGLLVLVDGNYGVNFWGYGNYQAPQKDLYGVPAYTDWYYRWLKYEVVVGDLPPGASKTVEILIVPMASYAPGLEDLYIEMASKLDQLEGRDFSYAVNTGTGAFKGLAMARIILAYLNQGDHQFAQRILDTVGQVMEAWGWMVSTRALSNYILSLVYLYDYTGDRTYLDRAEAAAQTLLQAQIRDPQDPRNGGFLDIVYPYGVATYLDVNAEAAHALLALWERTGDTAYREAVDYWLQNWFRREQDTGRWYYYRYKSLEDAPSEYWYKGYLDEKQPYAQGYFLQALAKLYWSDERLLVSFNRIMELLSDEYWELTWEGADETNVETQSSAAAGLREYLLALAGGAGAAVEYVRGGELASVVYEKYGSMVDPSTGLRFTLGRMVITVSKPPLALATVAVYLPSGLLLEVLVDGVPARQVQQLADLALSPESYYFDGSLVYVRLQSAGEVAIVYQWVESGESNVYSPEVSTPVVEQPPTVTPPSVGVTLPQWLEPYKGLLAVGLIVASAMLATEASAPVFALAAAGLAGVFVASGWLTIPQAVLGLAFAAAGLGLIVMRKRG</sequence>
<gene>
    <name evidence="2" type="ordered locus">APE_0843.1</name>
</gene>
<feature type="transmembrane region" description="Helical" evidence="1">
    <location>
        <begin position="863"/>
        <end position="896"/>
    </location>
</feature>
<reference evidence="2 3" key="1">
    <citation type="journal article" date="1999" name="DNA Res.">
        <title>Complete genome sequence of an aerobic hyper-thermophilic crenarchaeon, Aeropyrum pernix K1.</title>
        <authorList>
            <person name="Kawarabayasi Y."/>
            <person name="Hino Y."/>
            <person name="Horikawa H."/>
            <person name="Yamazaki S."/>
            <person name="Haikawa Y."/>
            <person name="Jin-no K."/>
            <person name="Takahashi M."/>
            <person name="Sekine M."/>
            <person name="Baba S."/>
            <person name="Ankai A."/>
            <person name="Kosugi H."/>
            <person name="Hosoyama A."/>
            <person name="Fukui S."/>
            <person name="Nagai Y."/>
            <person name="Nishijima K."/>
            <person name="Nakazawa H."/>
            <person name="Takamiya M."/>
            <person name="Masuda S."/>
            <person name="Funahashi T."/>
            <person name="Tanaka T."/>
            <person name="Kudoh Y."/>
            <person name="Yamazaki J."/>
            <person name="Kushida N."/>
            <person name="Oguchi A."/>
            <person name="Aoki K."/>
            <person name="Kubota K."/>
            <person name="Nakamura Y."/>
            <person name="Nomura N."/>
            <person name="Sako Y."/>
            <person name="Kikuchi H."/>
        </authorList>
    </citation>
    <scope>NUCLEOTIDE SEQUENCE [LARGE SCALE GENOMIC DNA]</scope>
    <source>
        <strain evidence="3">ATCC 700893 / DSM 11879 / JCM 9820 / NBRC 100138 / K1</strain>
    </source>
</reference>
<evidence type="ECO:0000313" key="2">
    <source>
        <dbReference type="EMBL" id="BAA79823.2"/>
    </source>
</evidence>
<keyword evidence="1" id="KW-1133">Transmembrane helix</keyword>
<dbReference type="KEGG" id="ape:APE_0843.1"/>
<protein>
    <submittedName>
        <fullName evidence="2">Uncharacterized protein</fullName>
    </submittedName>
</protein>
<evidence type="ECO:0000313" key="3">
    <source>
        <dbReference type="Proteomes" id="UP000002518"/>
    </source>
</evidence>
<dbReference type="InterPro" id="IPR008928">
    <property type="entry name" value="6-hairpin_glycosidase_sf"/>
</dbReference>
<organism evidence="2 3">
    <name type="scientific">Aeropyrum pernix (strain ATCC 700893 / DSM 11879 / JCM 9820 / NBRC 100138 / K1)</name>
    <dbReference type="NCBI Taxonomy" id="272557"/>
    <lineage>
        <taxon>Archaea</taxon>
        <taxon>Thermoproteota</taxon>
        <taxon>Thermoprotei</taxon>
        <taxon>Desulfurococcales</taxon>
        <taxon>Desulfurococcaceae</taxon>
        <taxon>Aeropyrum</taxon>
    </lineage>
</organism>
<dbReference type="eggNOG" id="arCOG14560">
    <property type="taxonomic scope" value="Archaea"/>
</dbReference>
<keyword evidence="1" id="KW-0812">Transmembrane</keyword>
<keyword evidence="1" id="KW-0472">Membrane</keyword>
<proteinExistence type="predicted"/>
<dbReference type="EMBL" id="BA000002">
    <property type="protein sequence ID" value="BAA79823.2"/>
    <property type="molecule type" value="Genomic_DNA"/>
</dbReference>
<dbReference type="Proteomes" id="UP000002518">
    <property type="component" value="Chromosome"/>
</dbReference>
<feature type="transmembrane region" description="Helical" evidence="1">
    <location>
        <begin position="757"/>
        <end position="776"/>
    </location>
</feature>
<feature type="transmembrane region" description="Helical" evidence="1">
    <location>
        <begin position="902"/>
        <end position="922"/>
    </location>
</feature>
<dbReference type="GO" id="GO:0005975">
    <property type="term" value="P:carbohydrate metabolic process"/>
    <property type="evidence" value="ECO:0007669"/>
    <property type="project" value="InterPro"/>
</dbReference>
<dbReference type="AlphaFoldDB" id="Q9YDS4"/>
<dbReference type="Gene3D" id="1.50.10.20">
    <property type="match status" value="1"/>
</dbReference>
<dbReference type="PIR" id="G72677">
    <property type="entry name" value="G72677"/>
</dbReference>
<name>Q9YDS4_AERPE</name>
<keyword evidence="3" id="KW-1185">Reference proteome</keyword>
<dbReference type="STRING" id="272557.APE_0843.1"/>
<dbReference type="EnsemblBacteria" id="BAA79823">
    <property type="protein sequence ID" value="BAA79823"/>
    <property type="gene ID" value="APE_0843.1"/>
</dbReference>
<accession>Q9YDS4</accession>